<feature type="domain" description="SnoaL-like" evidence="1">
    <location>
        <begin position="10"/>
        <end position="133"/>
    </location>
</feature>
<dbReference type="Pfam" id="PF13577">
    <property type="entry name" value="SnoaL_4"/>
    <property type="match status" value="1"/>
</dbReference>
<dbReference type="CDD" id="cd00531">
    <property type="entry name" value="NTF2_like"/>
    <property type="match status" value="1"/>
</dbReference>
<dbReference type="SUPFAM" id="SSF54427">
    <property type="entry name" value="NTF2-like"/>
    <property type="match status" value="1"/>
</dbReference>
<sequence length="160" mass="17594">MLPLEKRIAHIEDQLAIYQIISGYGPSADSGSTQSTVDQWSEDGAYVVDGVGEFRGHAALESLFEGELHQGYIHQGSAHVNSLPHVVLDGDRAIATNYQHLYIWEGAGARVVRSVATRWEFERRENGWKVVVRANALLDGREAGRTLLGRASEVSPTPAR</sequence>
<gene>
    <name evidence="2" type="ORF">GCM10022381_30100</name>
</gene>
<evidence type="ECO:0000313" key="3">
    <source>
        <dbReference type="Proteomes" id="UP001501803"/>
    </source>
</evidence>
<dbReference type="Proteomes" id="UP001501803">
    <property type="component" value="Unassembled WGS sequence"/>
</dbReference>
<dbReference type="RefSeq" id="WP_345068182.1">
    <property type="nucleotide sequence ID" value="NZ_BAABCN010000010.1"/>
</dbReference>
<keyword evidence="3" id="KW-1185">Reference proteome</keyword>
<evidence type="ECO:0000313" key="2">
    <source>
        <dbReference type="EMBL" id="GAA3885949.1"/>
    </source>
</evidence>
<name>A0ABP7KR84_9MICO</name>
<proteinExistence type="predicted"/>
<evidence type="ECO:0000259" key="1">
    <source>
        <dbReference type="Pfam" id="PF13577"/>
    </source>
</evidence>
<dbReference type="EMBL" id="BAABCN010000010">
    <property type="protein sequence ID" value="GAA3885949.1"/>
    <property type="molecule type" value="Genomic_DNA"/>
</dbReference>
<dbReference type="InterPro" id="IPR037401">
    <property type="entry name" value="SnoaL-like"/>
</dbReference>
<protein>
    <recommendedName>
        <fullName evidence="1">SnoaL-like domain-containing protein</fullName>
    </recommendedName>
</protein>
<reference evidence="3" key="1">
    <citation type="journal article" date="2019" name="Int. J. Syst. Evol. Microbiol.">
        <title>The Global Catalogue of Microorganisms (GCM) 10K type strain sequencing project: providing services to taxonomists for standard genome sequencing and annotation.</title>
        <authorList>
            <consortium name="The Broad Institute Genomics Platform"/>
            <consortium name="The Broad Institute Genome Sequencing Center for Infectious Disease"/>
            <person name="Wu L."/>
            <person name="Ma J."/>
        </authorList>
    </citation>
    <scope>NUCLEOTIDE SEQUENCE [LARGE SCALE GENOMIC DNA]</scope>
    <source>
        <strain evidence="3">JCM 17021</strain>
    </source>
</reference>
<comment type="caution">
    <text evidence="2">The sequence shown here is derived from an EMBL/GenBank/DDBJ whole genome shotgun (WGS) entry which is preliminary data.</text>
</comment>
<dbReference type="Gene3D" id="3.10.450.50">
    <property type="match status" value="1"/>
</dbReference>
<dbReference type="InterPro" id="IPR032710">
    <property type="entry name" value="NTF2-like_dom_sf"/>
</dbReference>
<accession>A0ABP7KR84</accession>
<organism evidence="2 3">
    <name type="scientific">Leifsonia kafniensis</name>
    <dbReference type="NCBI Taxonomy" id="475957"/>
    <lineage>
        <taxon>Bacteria</taxon>
        <taxon>Bacillati</taxon>
        <taxon>Actinomycetota</taxon>
        <taxon>Actinomycetes</taxon>
        <taxon>Micrococcales</taxon>
        <taxon>Microbacteriaceae</taxon>
        <taxon>Leifsonia</taxon>
    </lineage>
</organism>